<feature type="region of interest" description="Disordered" evidence="2">
    <location>
        <begin position="128"/>
        <end position="148"/>
    </location>
</feature>
<dbReference type="Proteomes" id="UP000191024">
    <property type="component" value="Chromosome G"/>
</dbReference>
<dbReference type="OrthoDB" id="1922282at2759"/>
<dbReference type="PANTHER" id="PTHR39394:SF1">
    <property type="entry name" value="DNAJ HOMOLOGUE SUBFAMILY C MEMBER 28 CONSERVED DOMAIN-CONTAINING PROTEIN"/>
    <property type="match status" value="1"/>
</dbReference>
<dbReference type="AlphaFoldDB" id="A0A1G4KAJ6"/>
<dbReference type="InterPro" id="IPR018961">
    <property type="entry name" value="DnaJ_homolog_subfam-C_membr-28"/>
</dbReference>
<dbReference type="Pfam" id="PF09350">
    <property type="entry name" value="DJC28_CD"/>
    <property type="match status" value="1"/>
</dbReference>
<dbReference type="PANTHER" id="PTHR39394">
    <property type="entry name" value="YALI0E31793P"/>
    <property type="match status" value="1"/>
</dbReference>
<evidence type="ECO:0000313" key="4">
    <source>
        <dbReference type="EMBL" id="SCV01243.1"/>
    </source>
</evidence>
<feature type="compositionally biased region" description="Low complexity" evidence="2">
    <location>
        <begin position="129"/>
        <end position="144"/>
    </location>
</feature>
<gene>
    <name evidence="4" type="ORF">LAMI_0G10242G</name>
</gene>
<feature type="coiled-coil region" evidence="1">
    <location>
        <begin position="150"/>
        <end position="177"/>
    </location>
</feature>
<dbReference type="STRING" id="1230905.A0A1G4KAJ6"/>
<feature type="domain" description="DnaJ homologue subfamily C member 28 conserved" evidence="3">
    <location>
        <begin position="203"/>
        <end position="272"/>
    </location>
</feature>
<dbReference type="EMBL" id="LT598469">
    <property type="protein sequence ID" value="SCV01243.1"/>
    <property type="molecule type" value="Genomic_DNA"/>
</dbReference>
<proteinExistence type="predicted"/>
<sequence length="415" mass="47984">MKQVQRVKRVNGVLRVCMKGAISRYSTSEKAAIFQRLKDLKDESVIDKSDPLANMIKGVFDKNEKLIDIYEKLPQKEFEHKYCSNIVHAKLGPHVHKHARDIALSKPWTGEEQILDTSMRMIVDNVKPAGSGNNGSANANTTSSKSHMKLRKLRARLETTQDDVINYRAKRDKSENDSEASQFRALLAEKFTPIGSFEKLQSIAEVRIEESIKSGAFDSLSKMRGRSHQNMRLQPHIERTEQRLNDILVRQNSLPPWIEKQCSVNGEVADFRRQLISSLDLAFSCALKRHDFHDKVSELSHSQLQHYVNSRRNILEDLKSGVFYQWKHNTKQLMKDKIRGVNNTMRSYNLQAPLSTQKYYLILEKEYQRAYENVSVTKSLQNFVAAQRLKKINQVTTQNSQTSLKIKFPTFLKFW</sequence>
<reference evidence="4 5" key="1">
    <citation type="submission" date="2016-03" db="EMBL/GenBank/DDBJ databases">
        <authorList>
            <person name="Devillers H."/>
        </authorList>
    </citation>
    <scope>NUCLEOTIDE SEQUENCE [LARGE SCALE GENOMIC DNA]</scope>
    <source>
        <strain evidence="4">CBS 11717</strain>
    </source>
</reference>
<evidence type="ECO:0000256" key="2">
    <source>
        <dbReference type="SAM" id="MobiDB-lite"/>
    </source>
</evidence>
<evidence type="ECO:0000256" key="1">
    <source>
        <dbReference type="SAM" id="Coils"/>
    </source>
</evidence>
<protein>
    <submittedName>
        <fullName evidence="4">LAMI_0G10242g1_1</fullName>
    </submittedName>
</protein>
<keyword evidence="1" id="KW-0175">Coiled coil</keyword>
<evidence type="ECO:0000259" key="3">
    <source>
        <dbReference type="Pfam" id="PF09350"/>
    </source>
</evidence>
<keyword evidence="5" id="KW-1185">Reference proteome</keyword>
<organism evidence="4 5">
    <name type="scientific">Lachancea mirantina</name>
    <dbReference type="NCBI Taxonomy" id="1230905"/>
    <lineage>
        <taxon>Eukaryota</taxon>
        <taxon>Fungi</taxon>
        <taxon>Dikarya</taxon>
        <taxon>Ascomycota</taxon>
        <taxon>Saccharomycotina</taxon>
        <taxon>Saccharomycetes</taxon>
        <taxon>Saccharomycetales</taxon>
        <taxon>Saccharomycetaceae</taxon>
        <taxon>Lachancea</taxon>
    </lineage>
</organism>
<evidence type="ECO:0000313" key="5">
    <source>
        <dbReference type="Proteomes" id="UP000191024"/>
    </source>
</evidence>
<accession>A0A1G4KAJ6</accession>
<name>A0A1G4KAJ6_9SACH</name>